<name>A0A2H9TQF1_9FUNG</name>
<dbReference type="STRING" id="1246581.A0A2H9TQF1"/>
<dbReference type="GO" id="GO:0005737">
    <property type="term" value="C:cytoplasm"/>
    <property type="evidence" value="ECO:0007669"/>
    <property type="project" value="InterPro"/>
</dbReference>
<keyword evidence="2 5" id="KW-0813">Transport</keyword>
<feature type="compositionally biased region" description="Polar residues" evidence="7">
    <location>
        <begin position="27"/>
        <end position="37"/>
    </location>
</feature>
<keyword evidence="11" id="KW-1185">Reference proteome</keyword>
<evidence type="ECO:0000256" key="6">
    <source>
        <dbReference type="PROSITE-ProRule" id="PRU00259"/>
    </source>
</evidence>
<protein>
    <recommendedName>
        <fullName evidence="5">Importin subunit alpha</fullName>
    </recommendedName>
</protein>
<proteinExistence type="inferred from homology"/>
<dbReference type="GO" id="GO:0006606">
    <property type="term" value="P:protein import into nucleus"/>
    <property type="evidence" value="ECO:0007669"/>
    <property type="project" value="InterPro"/>
</dbReference>
<dbReference type="Gene3D" id="1.20.5.690">
    <property type="entry name" value="Importin-alpha, importin-beta-binding domain"/>
    <property type="match status" value="1"/>
</dbReference>
<dbReference type="PANTHER" id="PTHR23316">
    <property type="entry name" value="IMPORTIN ALPHA"/>
    <property type="match status" value="1"/>
</dbReference>
<dbReference type="InterPro" id="IPR036975">
    <property type="entry name" value="Importin-a_IBB_sf"/>
</dbReference>
<reference evidence="10 11" key="1">
    <citation type="submission" date="2016-10" db="EMBL/GenBank/DDBJ databases">
        <title>The genome of Paramicrosporidium saccamoebae is the missing link in understanding Cryptomycota and Microsporidia evolution.</title>
        <authorList>
            <person name="Quandt C.A."/>
            <person name="Beaudet D."/>
            <person name="Corsaro D."/>
            <person name="Michel R."/>
            <person name="Corradi N."/>
            <person name="James T."/>
        </authorList>
    </citation>
    <scope>NUCLEOTIDE SEQUENCE [LARGE SCALE GENOMIC DNA]</scope>
    <source>
        <strain evidence="10 11">KSL3</strain>
    </source>
</reference>
<accession>A0A2H9TQF1</accession>
<dbReference type="InterPro" id="IPR024931">
    <property type="entry name" value="Importin_alpha"/>
</dbReference>
<evidence type="ECO:0000313" key="11">
    <source>
        <dbReference type="Proteomes" id="UP000240830"/>
    </source>
</evidence>
<dbReference type="InterPro" id="IPR032413">
    <property type="entry name" value="Arm_3"/>
</dbReference>
<gene>
    <name evidence="10" type="ORF">PSACC_00223</name>
    <name evidence="9" type="ORF">PSACC_00707</name>
</gene>
<dbReference type="InterPro" id="IPR011989">
    <property type="entry name" value="ARM-like"/>
</dbReference>
<evidence type="ECO:0000256" key="5">
    <source>
        <dbReference type="PIRNR" id="PIRNR005673"/>
    </source>
</evidence>
<evidence type="ECO:0000259" key="8">
    <source>
        <dbReference type="PROSITE" id="PS51214"/>
    </source>
</evidence>
<sequence>MLVPLNVAIPGQSFSFRLSSSTRHSSQDMTGKKSGNTEGRRSAFKFNAMTTDELRRRREETQVEIRKAKREDSLNKRRNIVDTIPAAESMSELKDSVPRAKDLTAAELAQVLPNAVQGIYSEDISVQYKSAVEFRKALAVERNAPIQLVVNSGVVPRFVEILAGHTGNATNDEERKTMEDLQFEAAWVLTNIASGEPEHTMAVVQANAVPVFIALMRHHNGDIREQCIWALGNIAGDGPKLRDYVLQEDMMSPLLENVAFALENGAQPISVVRNGAWAISNLCRGTPAPSWNQVVVALPIVFRLLQVQDNDTLVDCCWALAYMSTENDVIGEIVQAGIVTHLVPLLGNPGVSVQVPALRAVGNIVTGADTQTQAVVDAGALPLLRNLLNHSKTSIVKEACWAISNITAGTPEQIQSVLDANIVPKLVHLLSFADFKIKKESCWALCNATSAHETHPHQVKYLVSQAVIKPLCDLLDGCQDSRVILVALDGISNILSVGEQEALLSPDNTNPYAQFVEEVRGLDIICSLQDHPETDIYLKSKQIIDKHYEGEDDEDNLIEAENSFQFNPSAAVPQGGFKFT</sequence>
<organism evidence="10 11">
    <name type="scientific">Paramicrosporidium saccamoebae</name>
    <dbReference type="NCBI Taxonomy" id="1246581"/>
    <lineage>
        <taxon>Eukaryota</taxon>
        <taxon>Fungi</taxon>
        <taxon>Fungi incertae sedis</taxon>
        <taxon>Cryptomycota</taxon>
        <taxon>Cryptomycota incertae sedis</taxon>
        <taxon>Paramicrosporidium</taxon>
    </lineage>
</organism>
<dbReference type="EMBL" id="MTSL01000061">
    <property type="protein sequence ID" value="PJF19478.1"/>
    <property type="molecule type" value="Genomic_DNA"/>
</dbReference>
<evidence type="ECO:0000256" key="7">
    <source>
        <dbReference type="SAM" id="MobiDB-lite"/>
    </source>
</evidence>
<dbReference type="Pfam" id="PF01749">
    <property type="entry name" value="IBB"/>
    <property type="match status" value="1"/>
</dbReference>
<evidence type="ECO:0000256" key="3">
    <source>
        <dbReference type="ARBA" id="ARBA00022737"/>
    </source>
</evidence>
<feature type="domain" description="IBB" evidence="8">
    <location>
        <begin position="24"/>
        <end position="87"/>
    </location>
</feature>
<dbReference type="AlphaFoldDB" id="A0A2H9TQF1"/>
<dbReference type="EMBL" id="MTSL01000020">
    <property type="protein sequence ID" value="PJF19964.1"/>
    <property type="molecule type" value="Genomic_DNA"/>
</dbReference>
<dbReference type="Proteomes" id="UP000240830">
    <property type="component" value="Unassembled WGS sequence"/>
</dbReference>
<comment type="caution">
    <text evidence="10">The sequence shown here is derived from an EMBL/GenBank/DDBJ whole genome shotgun (WGS) entry which is preliminary data.</text>
</comment>
<dbReference type="InterPro" id="IPR016024">
    <property type="entry name" value="ARM-type_fold"/>
</dbReference>
<evidence type="ECO:0000256" key="1">
    <source>
        <dbReference type="ARBA" id="ARBA00010394"/>
    </source>
</evidence>
<dbReference type="FunFam" id="1.25.10.10:FF:000009">
    <property type="entry name" value="Importin subunit alpha"/>
    <property type="match status" value="1"/>
</dbReference>
<dbReference type="Gene3D" id="1.25.10.10">
    <property type="entry name" value="Leucine-rich Repeat Variant"/>
    <property type="match status" value="1"/>
</dbReference>
<dbReference type="PIRSF" id="PIRSF005673">
    <property type="entry name" value="Importin_alpha"/>
    <property type="match status" value="1"/>
</dbReference>
<evidence type="ECO:0000256" key="2">
    <source>
        <dbReference type="ARBA" id="ARBA00022448"/>
    </source>
</evidence>
<dbReference type="Pfam" id="PF16186">
    <property type="entry name" value="Arm_3"/>
    <property type="match status" value="1"/>
</dbReference>
<dbReference type="SMART" id="SM00185">
    <property type="entry name" value="ARM"/>
    <property type="match status" value="8"/>
</dbReference>
<evidence type="ECO:0000313" key="9">
    <source>
        <dbReference type="EMBL" id="PJF19478.1"/>
    </source>
</evidence>
<feature type="region of interest" description="Disordered" evidence="7">
    <location>
        <begin position="18"/>
        <end position="41"/>
    </location>
</feature>
<feature type="repeat" description="ARM" evidence="6">
    <location>
        <begin position="379"/>
        <end position="407"/>
    </location>
</feature>
<dbReference type="Pfam" id="PF00514">
    <property type="entry name" value="Arm"/>
    <property type="match status" value="5"/>
</dbReference>
<dbReference type="InterPro" id="IPR002652">
    <property type="entry name" value="Importin-a_IBB"/>
</dbReference>
<evidence type="ECO:0000256" key="4">
    <source>
        <dbReference type="ARBA" id="ARBA00022927"/>
    </source>
</evidence>
<dbReference type="InterPro" id="IPR000225">
    <property type="entry name" value="Armadillo"/>
</dbReference>
<keyword evidence="3" id="KW-0677">Repeat</keyword>
<keyword evidence="4 5" id="KW-0653">Protein transport</keyword>
<dbReference type="GO" id="GO:0005634">
    <property type="term" value="C:nucleus"/>
    <property type="evidence" value="ECO:0007669"/>
    <property type="project" value="UniProtKB-ARBA"/>
</dbReference>
<evidence type="ECO:0000313" key="10">
    <source>
        <dbReference type="EMBL" id="PJF19964.1"/>
    </source>
</evidence>
<dbReference type="SUPFAM" id="SSF48371">
    <property type="entry name" value="ARM repeat"/>
    <property type="match status" value="1"/>
</dbReference>
<dbReference type="GO" id="GO:0061608">
    <property type="term" value="F:nuclear import signal receptor activity"/>
    <property type="evidence" value="ECO:0007669"/>
    <property type="project" value="InterPro"/>
</dbReference>
<dbReference type="PROSITE" id="PS50176">
    <property type="entry name" value="ARM_REPEAT"/>
    <property type="match status" value="1"/>
</dbReference>
<dbReference type="PROSITE" id="PS51214">
    <property type="entry name" value="IBB"/>
    <property type="match status" value="1"/>
</dbReference>
<dbReference type="OrthoDB" id="29145at2759"/>
<comment type="similarity">
    <text evidence="1 5">Belongs to the importin alpha family.</text>
</comment>